<organism evidence="2 3">
    <name type="scientific">Terrisporobacter muris</name>
    <dbReference type="NCBI Taxonomy" id="2963284"/>
    <lineage>
        <taxon>Bacteria</taxon>
        <taxon>Bacillati</taxon>
        <taxon>Bacillota</taxon>
        <taxon>Clostridia</taxon>
        <taxon>Peptostreptococcales</taxon>
        <taxon>Peptostreptococcaceae</taxon>
        <taxon>Terrisporobacter</taxon>
    </lineage>
</organism>
<keyword evidence="1" id="KW-0812">Transmembrane</keyword>
<keyword evidence="1" id="KW-1133">Transmembrane helix</keyword>
<comment type="caution">
    <text evidence="2">The sequence shown here is derived from an EMBL/GenBank/DDBJ whole genome shotgun (WGS) entry which is preliminary data.</text>
</comment>
<dbReference type="AlphaFoldDB" id="A0A9X2MA12"/>
<accession>A0A9X2MA12</accession>
<dbReference type="Proteomes" id="UP001140817">
    <property type="component" value="Unassembled WGS sequence"/>
</dbReference>
<proteinExistence type="predicted"/>
<feature type="transmembrane region" description="Helical" evidence="1">
    <location>
        <begin position="6"/>
        <end position="24"/>
    </location>
</feature>
<dbReference type="EMBL" id="JANKBY010000090">
    <property type="protein sequence ID" value="MCR1822933.1"/>
    <property type="molecule type" value="Genomic_DNA"/>
</dbReference>
<protein>
    <submittedName>
        <fullName evidence="2">Uncharacterized protein</fullName>
    </submittedName>
</protein>
<dbReference type="RefSeq" id="WP_257560401.1">
    <property type="nucleotide sequence ID" value="NZ_JANKBY010000090.1"/>
</dbReference>
<evidence type="ECO:0000313" key="3">
    <source>
        <dbReference type="Proteomes" id="UP001140817"/>
    </source>
</evidence>
<sequence>MELIRVCLIMIAICLYAMLLIDIIKINKTLKNSIGEKVEDIIPEFDKFMNKDMVCIILESVITFIVTLI</sequence>
<gene>
    <name evidence="2" type="ORF">NSA58_09045</name>
</gene>
<keyword evidence="1" id="KW-0472">Membrane</keyword>
<reference evidence="2" key="1">
    <citation type="submission" date="2022-07" db="EMBL/GenBank/DDBJ databases">
        <title>Enhanced cultured diversity of the mouse gut microbiota enables custom-made synthetic communities.</title>
        <authorList>
            <person name="Afrizal A."/>
        </authorList>
    </citation>
    <scope>NUCLEOTIDE SEQUENCE</scope>
    <source>
        <strain evidence="2">DSM 29186</strain>
    </source>
</reference>
<evidence type="ECO:0000256" key="1">
    <source>
        <dbReference type="SAM" id="Phobius"/>
    </source>
</evidence>
<keyword evidence="3" id="KW-1185">Reference proteome</keyword>
<name>A0A9X2MA12_9FIRM</name>
<evidence type="ECO:0000313" key="2">
    <source>
        <dbReference type="EMBL" id="MCR1822933.1"/>
    </source>
</evidence>